<evidence type="ECO:0000313" key="1">
    <source>
        <dbReference type="EMBL" id="MDT2636528.1"/>
    </source>
</evidence>
<name>A0AAW8TLC3_9ENTE</name>
<evidence type="ECO:0000313" key="2">
    <source>
        <dbReference type="Proteomes" id="UP001245561"/>
    </source>
</evidence>
<dbReference type="RefSeq" id="WP_311928530.1">
    <property type="nucleotide sequence ID" value="NZ_JARPYT010000003.1"/>
</dbReference>
<gene>
    <name evidence="1" type="ORF">P7D36_03230</name>
</gene>
<accession>A0AAW8TLC3</accession>
<protein>
    <submittedName>
        <fullName evidence="1">Uncharacterized protein</fullName>
    </submittedName>
</protein>
<sequence length="70" mass="8093">MKESIRYFNGERLIEYSTEQKEVESISYTEGQQATVRLVDGIKLTIQSSFIEHTLLVEEITLDTAYGFGW</sequence>
<dbReference type="AlphaFoldDB" id="A0AAW8TLC3"/>
<comment type="caution">
    <text evidence="1">The sequence shown here is derived from an EMBL/GenBank/DDBJ whole genome shotgun (WGS) entry which is preliminary data.</text>
</comment>
<reference evidence="1" key="1">
    <citation type="submission" date="2023-03" db="EMBL/GenBank/DDBJ databases">
        <authorList>
            <person name="Shen W."/>
            <person name="Cai J."/>
        </authorList>
    </citation>
    <scope>NUCLEOTIDE SEQUENCE</scope>
    <source>
        <strain evidence="1">P55-2</strain>
    </source>
</reference>
<dbReference type="Proteomes" id="UP001245561">
    <property type="component" value="Unassembled WGS sequence"/>
</dbReference>
<dbReference type="EMBL" id="JARPYT010000003">
    <property type="protein sequence ID" value="MDT2636528.1"/>
    <property type="molecule type" value="Genomic_DNA"/>
</dbReference>
<organism evidence="1 2">
    <name type="scientific">Enterococcus dongliensis</name>
    <dbReference type="NCBI Taxonomy" id="2559925"/>
    <lineage>
        <taxon>Bacteria</taxon>
        <taxon>Bacillati</taxon>
        <taxon>Bacillota</taxon>
        <taxon>Bacilli</taxon>
        <taxon>Lactobacillales</taxon>
        <taxon>Enterococcaceae</taxon>
        <taxon>Enterococcus</taxon>
    </lineage>
</organism>
<proteinExistence type="predicted"/>